<keyword evidence="2" id="KW-1185">Reference proteome</keyword>
<comment type="caution">
    <text evidence="1">The sequence shown here is derived from an EMBL/GenBank/DDBJ whole genome shotgun (WGS) entry which is preliminary data.</text>
</comment>
<dbReference type="EMBL" id="JBJJXI010000059">
    <property type="protein sequence ID" value="KAL3398661.1"/>
    <property type="molecule type" value="Genomic_DNA"/>
</dbReference>
<sequence length="637" mass="70603">MASATSYTPFSKCMKGDEFETSPLELRIDGCRESPCILHKGTTMTAEWDFTVSDCAEPHRLEVRVGELLLFVWPYVEFCPVSQLLIFNDRTYNVLALLSTLLYSPGKAVQNRDTPCHSRGAEYICTSLHGCKQRLEGKCGFDENGKLERTYRSSNPSFCRIRCTACCMPPPLLSSFGIIYTVRGRGRLLRAVPLLYNCATGRFQPSAYLVLRSPCTTCTRLHGEENFSGTNPVAARQKIPLKILMDRAFNNISTVTGPRALRAEGASARLRAEPIQCNKYPMTTARGEDFARRLVVARVLTLATRRGFSGFNRTSIINPPSCLNERGRLVYACVLTEVGNTRGPNKARTSHRLRSAVWTRQEFRFCLSSRESNPVRCRISLVTIYFRFNAKFTRSSSLECHAHKSVHLCIAAATGCTARVSFPIIDNYHCRLKRKKRCSKLKLPVESWRKKKKIARCAIALALVSFSFSPTIPRAAAAAAASRAAVISSELSVFSTHRGQRAAPAAAAAIFHSGGSRVARKLDLRTTRAHARWGPLSPPKLAQRFCPSFCGAALSAYYERETTERRRETAAGVGEHETFRAARGAAAVAAAAAADIHTANENSTTMLSMTWAFIKCWIKNLLNAASIRSNSARKLKK</sequence>
<protein>
    <submittedName>
        <fullName evidence="1">Uncharacterized protein</fullName>
    </submittedName>
</protein>
<proteinExistence type="predicted"/>
<dbReference type="InterPro" id="IPR014756">
    <property type="entry name" value="Ig_E-set"/>
</dbReference>
<evidence type="ECO:0000313" key="2">
    <source>
        <dbReference type="Proteomes" id="UP001627154"/>
    </source>
</evidence>
<dbReference type="AlphaFoldDB" id="A0ABD2X047"/>
<dbReference type="Proteomes" id="UP001627154">
    <property type="component" value="Unassembled WGS sequence"/>
</dbReference>
<reference evidence="1 2" key="1">
    <citation type="journal article" date="2024" name="bioRxiv">
        <title>A reference genome for Trichogramma kaykai: A tiny desert-dwelling parasitoid wasp with competing sex-ratio distorters.</title>
        <authorList>
            <person name="Culotta J."/>
            <person name="Lindsey A.R."/>
        </authorList>
    </citation>
    <scope>NUCLEOTIDE SEQUENCE [LARGE SCALE GENOMIC DNA]</scope>
    <source>
        <strain evidence="1 2">KSX58</strain>
    </source>
</reference>
<gene>
    <name evidence="1" type="ORF">TKK_007794</name>
</gene>
<accession>A0ABD2X047</accession>
<organism evidence="1 2">
    <name type="scientific">Trichogramma kaykai</name>
    <dbReference type="NCBI Taxonomy" id="54128"/>
    <lineage>
        <taxon>Eukaryota</taxon>
        <taxon>Metazoa</taxon>
        <taxon>Ecdysozoa</taxon>
        <taxon>Arthropoda</taxon>
        <taxon>Hexapoda</taxon>
        <taxon>Insecta</taxon>
        <taxon>Pterygota</taxon>
        <taxon>Neoptera</taxon>
        <taxon>Endopterygota</taxon>
        <taxon>Hymenoptera</taxon>
        <taxon>Apocrita</taxon>
        <taxon>Proctotrupomorpha</taxon>
        <taxon>Chalcidoidea</taxon>
        <taxon>Trichogrammatidae</taxon>
        <taxon>Trichogramma</taxon>
    </lineage>
</organism>
<name>A0ABD2X047_9HYME</name>
<dbReference type="SUPFAM" id="SSF81296">
    <property type="entry name" value="E set domains"/>
    <property type="match status" value="1"/>
</dbReference>
<evidence type="ECO:0000313" key="1">
    <source>
        <dbReference type="EMBL" id="KAL3398661.1"/>
    </source>
</evidence>